<dbReference type="Proteomes" id="UP000246352">
    <property type="component" value="Unassembled WGS sequence"/>
</dbReference>
<dbReference type="EMBL" id="QGTR01000003">
    <property type="protein sequence ID" value="PWW00567.1"/>
    <property type="molecule type" value="Genomic_DNA"/>
</dbReference>
<evidence type="ECO:0000256" key="2">
    <source>
        <dbReference type="SAM" id="MobiDB-lite"/>
    </source>
</evidence>
<name>A0A317PND7_9HYPH</name>
<feature type="region of interest" description="Disordered" evidence="2">
    <location>
        <begin position="1"/>
        <end position="78"/>
    </location>
</feature>
<accession>A0A317PND7</accession>
<comment type="caution">
    <text evidence="3">The sequence shown here is derived from an EMBL/GenBank/DDBJ whole genome shotgun (WGS) entry which is preliminary data.</text>
</comment>
<organism evidence="3 4">
    <name type="scientific">Hoeflea marina</name>
    <dbReference type="NCBI Taxonomy" id="274592"/>
    <lineage>
        <taxon>Bacteria</taxon>
        <taxon>Pseudomonadati</taxon>
        <taxon>Pseudomonadota</taxon>
        <taxon>Alphaproteobacteria</taxon>
        <taxon>Hyphomicrobiales</taxon>
        <taxon>Rhizobiaceae</taxon>
        <taxon>Hoeflea</taxon>
    </lineage>
</organism>
<dbReference type="AlphaFoldDB" id="A0A317PND7"/>
<sequence>MTEPDDAVKPDADAPAGPGGAEPRTLTPAAERALAEAEARRRAARQADPAARPEVGGRGGADPARYGDWEIGGRAIDF</sequence>
<evidence type="ECO:0000313" key="3">
    <source>
        <dbReference type="EMBL" id="PWW00567.1"/>
    </source>
</evidence>
<evidence type="ECO:0000313" key="4">
    <source>
        <dbReference type="Proteomes" id="UP000246352"/>
    </source>
</evidence>
<evidence type="ECO:0000256" key="1">
    <source>
        <dbReference type="ARBA" id="ARBA00005701"/>
    </source>
</evidence>
<comment type="similarity">
    <text evidence="1">Belongs to the SDHAF4 family.</text>
</comment>
<dbReference type="Pfam" id="PF07896">
    <property type="entry name" value="DUF1674"/>
    <property type="match status" value="1"/>
</dbReference>
<proteinExistence type="inferred from homology"/>
<keyword evidence="4" id="KW-1185">Reference proteome</keyword>
<gene>
    <name evidence="3" type="ORF">DFR52_103774</name>
</gene>
<dbReference type="RefSeq" id="WP_110032769.1">
    <property type="nucleotide sequence ID" value="NZ_QGTR01000003.1"/>
</dbReference>
<feature type="compositionally biased region" description="Basic and acidic residues" evidence="2">
    <location>
        <begin position="1"/>
        <end position="12"/>
    </location>
</feature>
<reference evidence="3 4" key="1">
    <citation type="submission" date="2018-05" db="EMBL/GenBank/DDBJ databases">
        <title>Genomic Encyclopedia of Type Strains, Phase IV (KMG-IV): sequencing the most valuable type-strain genomes for metagenomic binning, comparative biology and taxonomic classification.</title>
        <authorList>
            <person name="Goeker M."/>
        </authorList>
    </citation>
    <scope>NUCLEOTIDE SEQUENCE [LARGE SCALE GENOMIC DNA]</scope>
    <source>
        <strain evidence="3 4">DSM 16791</strain>
    </source>
</reference>
<protein>
    <recommendedName>
        <fullName evidence="5">DUF1674 domain-containing protein</fullName>
    </recommendedName>
</protein>
<dbReference type="InterPro" id="IPR012875">
    <property type="entry name" value="SDHF4"/>
</dbReference>
<evidence type="ECO:0008006" key="5">
    <source>
        <dbReference type="Google" id="ProtNLM"/>
    </source>
</evidence>